<evidence type="ECO:0000256" key="14">
    <source>
        <dbReference type="ARBA" id="ARBA00023844"/>
    </source>
</evidence>
<dbReference type="PRINTS" id="PR00704">
    <property type="entry name" value="CALPAIN"/>
</dbReference>
<dbReference type="PROSITE" id="PS50203">
    <property type="entry name" value="CALPAIN_CAT"/>
    <property type="match status" value="1"/>
</dbReference>
<dbReference type="SMART" id="SM00230">
    <property type="entry name" value="CysPc"/>
    <property type="match status" value="1"/>
</dbReference>
<dbReference type="Pfam" id="PF13833">
    <property type="entry name" value="EF-hand_8"/>
    <property type="match status" value="1"/>
</dbReference>
<dbReference type="Gene3D" id="3.90.70.10">
    <property type="entry name" value="Cysteine proteinases"/>
    <property type="match status" value="1"/>
</dbReference>
<comment type="subunit">
    <text evidence="15">Homodimer; via EF-hand domain 4. Interacts with TTN/titin. Interacts with CMYA5; this interaction, which results in CMYA5 proteolysis, may protect CAPN3 from autolysis. Interacts with SIMC1. Interacts with UTP25; the interaction is required for CAPN3 translocation to the nucleolus.</text>
</comment>
<dbReference type="Pfam" id="PF01067">
    <property type="entry name" value="Calpain_III"/>
    <property type="match status" value="1"/>
</dbReference>
<reference evidence="22" key="1">
    <citation type="journal article" date="2010" name="Science">
        <title>The genome of the Western clawed frog Xenopus tropicalis.</title>
        <authorList>
            <person name="Hellsten U."/>
            <person name="Harland R.M."/>
            <person name="Gilchrist M.J."/>
            <person name="Hendrix D."/>
            <person name="Jurka J."/>
            <person name="Kapitonov V."/>
            <person name="Ovcharenko I."/>
            <person name="Putnam N.H."/>
            <person name="Shu S."/>
            <person name="Taher L."/>
            <person name="Blitz I.L."/>
            <person name="Blumberg B."/>
            <person name="Dichmann D.S."/>
            <person name="Dubchak I."/>
            <person name="Amaya E."/>
            <person name="Detter J.C."/>
            <person name="Fletcher R."/>
            <person name="Gerhard D.S."/>
            <person name="Goodstein D."/>
            <person name="Graves T."/>
            <person name="Grigoriev I.V."/>
            <person name="Grimwood J."/>
            <person name="Kawashima T."/>
            <person name="Lindquist E."/>
            <person name="Lucas S.M."/>
            <person name="Mead P.E."/>
            <person name="Mitros T."/>
            <person name="Ogino H."/>
            <person name="Ohta Y."/>
            <person name="Poliakov A.V."/>
            <person name="Pollet N."/>
            <person name="Robert J."/>
            <person name="Salamov A."/>
            <person name="Sater A.K."/>
            <person name="Schmutz J."/>
            <person name="Terry A."/>
            <person name="Vize P.D."/>
            <person name="Warren W.C."/>
            <person name="Wells D."/>
            <person name="Wills A."/>
            <person name="Wilson R.K."/>
            <person name="Zimmerman L.B."/>
            <person name="Zorn A.M."/>
            <person name="Grainger R."/>
            <person name="Grammer T."/>
            <person name="Khokha M.K."/>
            <person name="Richardson P.M."/>
            <person name="Rokhsar D.S."/>
        </authorList>
    </citation>
    <scope>NUCLEOTIDE SEQUENCE [LARGE SCALE GENOMIC DNA]</scope>
    <source>
        <strain evidence="22">Nigerian</strain>
    </source>
</reference>
<dbReference type="InterPro" id="IPR036213">
    <property type="entry name" value="Calpain_III_sf"/>
</dbReference>
<keyword evidence="8 17" id="KW-0378">Hydrolase</keyword>
<dbReference type="SUPFAM" id="SSF47473">
    <property type="entry name" value="EF-hand"/>
    <property type="match status" value="1"/>
</dbReference>
<evidence type="ECO:0000256" key="7">
    <source>
        <dbReference type="ARBA" id="ARBA00022737"/>
    </source>
</evidence>
<evidence type="ECO:0000256" key="1">
    <source>
        <dbReference type="ARBA" id="ARBA00004496"/>
    </source>
</evidence>
<comment type="subcellular location">
    <subcellularLocation>
        <location evidence="1 18">Cytoplasm</location>
    </subcellularLocation>
    <subcellularLocation>
        <location evidence="2">Nucleus</location>
        <location evidence="2">Nucleolus</location>
    </subcellularLocation>
</comment>
<dbReference type="AlphaFoldDB" id="A0A6I8R4R6"/>
<dbReference type="Xenbase" id="XB-GENE-5875739">
    <property type="gene designation" value="capn3"/>
</dbReference>
<feature type="active site" evidence="16 17">
    <location>
        <position position="335"/>
    </location>
</feature>
<evidence type="ECO:0000256" key="3">
    <source>
        <dbReference type="ARBA" id="ARBA00007623"/>
    </source>
</evidence>
<dbReference type="InterPro" id="IPR002048">
    <property type="entry name" value="EF_hand_dom"/>
</dbReference>
<dbReference type="SUPFAM" id="SSF49758">
    <property type="entry name" value="Calpain large subunit, middle domain (domain III)"/>
    <property type="match status" value="1"/>
</dbReference>
<dbReference type="PROSITE" id="PS50222">
    <property type="entry name" value="EF_HAND_2"/>
    <property type="match status" value="2"/>
</dbReference>
<dbReference type="InterPro" id="IPR032100">
    <property type="entry name" value="Calpain_u2"/>
</dbReference>
<keyword evidence="10 18" id="KW-0106">Calcium</keyword>
<dbReference type="InterPro" id="IPR022683">
    <property type="entry name" value="Calpain_III"/>
</dbReference>
<dbReference type="CDD" id="cd00044">
    <property type="entry name" value="CysPc"/>
    <property type="match status" value="1"/>
</dbReference>
<evidence type="ECO:0000256" key="10">
    <source>
        <dbReference type="ARBA" id="ARBA00022837"/>
    </source>
</evidence>
<evidence type="ECO:0000256" key="4">
    <source>
        <dbReference type="ARBA" id="ARBA00022490"/>
    </source>
</evidence>
<evidence type="ECO:0000256" key="12">
    <source>
        <dbReference type="ARBA" id="ARBA00023702"/>
    </source>
</evidence>
<evidence type="ECO:0000256" key="19">
    <source>
        <dbReference type="SAM" id="MobiDB-lite"/>
    </source>
</evidence>
<dbReference type="GO" id="GO:0004198">
    <property type="term" value="F:calcium-dependent cysteine-type endopeptidase activity"/>
    <property type="evidence" value="ECO:0007669"/>
    <property type="project" value="UniProtKB-UniRule"/>
</dbReference>
<evidence type="ECO:0000256" key="9">
    <source>
        <dbReference type="ARBA" id="ARBA00022807"/>
    </source>
</evidence>
<dbReference type="Gene3D" id="2.60.120.380">
    <property type="match status" value="1"/>
</dbReference>
<dbReference type="InterPro" id="IPR018247">
    <property type="entry name" value="EF_Hand_1_Ca_BS"/>
</dbReference>
<dbReference type="GO" id="GO:0006508">
    <property type="term" value="P:proteolysis"/>
    <property type="evidence" value="ECO:0007669"/>
    <property type="project" value="UniProtKB-UniRule"/>
</dbReference>
<dbReference type="SMART" id="SM00054">
    <property type="entry name" value="EFh"/>
    <property type="match status" value="3"/>
</dbReference>
<evidence type="ECO:0000313" key="22">
    <source>
        <dbReference type="Ensembl" id="ENSXETP00000080717"/>
    </source>
</evidence>
<dbReference type="FunFam" id="3.90.70.10:FF:000555">
    <property type="entry name" value="Calpain-3"/>
    <property type="match status" value="1"/>
</dbReference>
<dbReference type="Pfam" id="PF16648">
    <property type="entry name" value="Calpain_u2"/>
    <property type="match status" value="1"/>
</dbReference>
<dbReference type="SMART" id="SM00720">
    <property type="entry name" value="calpain_III"/>
    <property type="match status" value="1"/>
</dbReference>
<organism evidence="22">
    <name type="scientific">Xenopus tropicalis</name>
    <name type="common">Western clawed frog</name>
    <name type="synonym">Silurana tropicalis</name>
    <dbReference type="NCBI Taxonomy" id="8364"/>
    <lineage>
        <taxon>Eukaryota</taxon>
        <taxon>Metazoa</taxon>
        <taxon>Chordata</taxon>
        <taxon>Craniata</taxon>
        <taxon>Vertebrata</taxon>
        <taxon>Euteleostomi</taxon>
        <taxon>Amphibia</taxon>
        <taxon>Batrachia</taxon>
        <taxon>Anura</taxon>
        <taxon>Pipoidea</taxon>
        <taxon>Pipidae</taxon>
        <taxon>Xenopodinae</taxon>
        <taxon>Xenopus</taxon>
        <taxon>Silurana</taxon>
    </lineage>
</organism>
<dbReference type="FunFam" id="2.60.120.380:FF:000002">
    <property type="entry name" value="calpain-3 isoform X1"/>
    <property type="match status" value="1"/>
</dbReference>
<feature type="region of interest" description="Disordered" evidence="19">
    <location>
        <begin position="591"/>
        <end position="626"/>
    </location>
</feature>
<dbReference type="GO" id="GO:0005509">
    <property type="term" value="F:calcium ion binding"/>
    <property type="evidence" value="ECO:0007669"/>
    <property type="project" value="UniProtKB-UniRule"/>
</dbReference>
<dbReference type="FunFam" id="1.10.238.10:FF:000065">
    <property type="entry name" value="calpain-3 isoform X1"/>
    <property type="match status" value="1"/>
</dbReference>
<dbReference type="GeneTree" id="ENSGT00940000156092"/>
<protein>
    <recommendedName>
        <fullName evidence="14 18">Calpain-3</fullName>
        <ecNumber evidence="13 18">3.4.22.54</ecNumber>
    </recommendedName>
</protein>
<sequence>MPFMPANSICDRAIRERERRNGDGALAKPVKFENQDFATLKSEFVGKKKLFEDPIFLPAVQSLGQKEFAQKSTKLKNIIWKRPKEICENPQFILGGANRTDICQGDLGDCWFLAAIACLTLNEKVLFRVIPPDQNFTDNYAGIFHFQFWRYGDWVDVIIDDYLPTYNNELVFTKSSQRNEFWSALLEKAYAKLHGSYEALKGGNTTEAMEDFTGGVTEFYELKEAPKDMYNIMKKAFERGSLIGCSIDDKYGSSCGFAPPSNMEDAIMKMIESVGDTRPDTNGRGQPPKPVATLVPVQLETRMANGLVKGHAYSVTGVEETKLKGKPIKLVRLRNPWGQVEWNGAWGDNAKEWTMVDKSEKTRLQHQVQEDGEFWMSYDDFMKNFTKAEICNLTPDALDSDSLQVWTVSVNEGRWVRGCSAGGCRNYPDTYWTNPQYRLKLLEEDDDPADNEVVCSFVVALMQKNRRKDRKAGANLFTIGFAIYEVPKEMHGNNQHLQKDFFLYNASKAKCKSYINMREVCQRFRLPPSEYVIIPSTYEPHQEGEFILRVFSEKRNISEEVENKIEAEKPIKKKKKPKPIIFVSDRSNSNKELNVDGATDEDQKKMDAEKKDKTSASTDTETEEEKQFRNIFQQIAGDDMEISADELQSVLNNVVNKHKTLKSSGFTLESCRSMIALMDTDGCGRLNLQEFYHLWQKIKQWQKIFLRFDSDQSGTISSFEMRNAINEAGFHLNNQLYDIITMRYANKRMDLDFDSFICCFVRLEGMFRAFHAFDKDGDGIIKLNVLEVNMSFLNLRERVLEIESLDRI</sequence>
<feature type="active site" evidence="16 17">
    <location>
        <position position="311"/>
    </location>
</feature>
<keyword evidence="4 18" id="KW-0963">Cytoplasm</keyword>
<feature type="domain" description="EF-hand" evidence="21">
    <location>
        <begin position="696"/>
        <end position="731"/>
    </location>
</feature>
<keyword evidence="5 17" id="KW-0645">Protease</keyword>
<evidence type="ECO:0000256" key="6">
    <source>
        <dbReference type="ARBA" id="ARBA00022723"/>
    </source>
</evidence>
<feature type="domain" description="Calpain catalytic" evidence="20">
    <location>
        <begin position="50"/>
        <end position="394"/>
    </location>
</feature>
<evidence type="ECO:0000256" key="2">
    <source>
        <dbReference type="ARBA" id="ARBA00004604"/>
    </source>
</evidence>
<proteinExistence type="inferred from homology"/>
<dbReference type="Bgee" id="ENSXETG00000012304">
    <property type="expression patterns" value="Expressed in skeletal muscle tissue and 6 other cell types or tissues"/>
</dbReference>
<evidence type="ECO:0000256" key="16">
    <source>
        <dbReference type="PIRSR" id="PIRSR622684-1"/>
    </source>
</evidence>
<dbReference type="InterPro" id="IPR000169">
    <property type="entry name" value="Pept_cys_AS"/>
</dbReference>
<dbReference type="EC" id="3.4.22.54" evidence="13 18"/>
<dbReference type="Pfam" id="PF00648">
    <property type="entry name" value="Peptidase_C2"/>
    <property type="match status" value="1"/>
</dbReference>
<dbReference type="InterPro" id="IPR038765">
    <property type="entry name" value="Papain-like_cys_pep_sf"/>
</dbReference>
<keyword evidence="6 18" id="KW-0479">Metal-binding</keyword>
<dbReference type="InterPro" id="IPR022682">
    <property type="entry name" value="Calpain_domain_III"/>
</dbReference>
<dbReference type="InterPro" id="IPR001300">
    <property type="entry name" value="Peptidase_C2_calpain_cat"/>
</dbReference>
<comment type="catalytic activity">
    <reaction evidence="12 18">
        <text>Broad endopeptidase activity.</text>
        <dbReference type="EC" id="3.4.22.54"/>
    </reaction>
</comment>
<dbReference type="SUPFAM" id="SSF54001">
    <property type="entry name" value="Cysteine proteinases"/>
    <property type="match status" value="1"/>
</dbReference>
<evidence type="ECO:0000256" key="15">
    <source>
        <dbReference type="ARBA" id="ARBA00046710"/>
    </source>
</evidence>
<reference evidence="22" key="2">
    <citation type="submission" date="2020-05" db="UniProtKB">
        <authorList>
            <consortium name="Ensembl"/>
        </authorList>
    </citation>
    <scope>IDENTIFICATION</scope>
</reference>
<comment type="similarity">
    <text evidence="3 18">Belongs to the peptidase C2 family.</text>
</comment>
<dbReference type="PANTHER" id="PTHR10183:SF329">
    <property type="entry name" value="CALPAIN-3"/>
    <property type="match status" value="1"/>
</dbReference>
<keyword evidence="11" id="KW-0539">Nucleus</keyword>
<feature type="active site" evidence="16 17">
    <location>
        <position position="110"/>
    </location>
</feature>
<evidence type="ECO:0000259" key="21">
    <source>
        <dbReference type="PROSITE" id="PS50222"/>
    </source>
</evidence>
<evidence type="ECO:0000259" key="20">
    <source>
        <dbReference type="PROSITE" id="PS50203"/>
    </source>
</evidence>
<dbReference type="Gene3D" id="1.10.238.10">
    <property type="entry name" value="EF-hand"/>
    <property type="match status" value="1"/>
</dbReference>
<dbReference type="PROSITE" id="PS00139">
    <property type="entry name" value="THIOL_PROTEASE_CYS"/>
    <property type="match status" value="1"/>
</dbReference>
<name>A0A6I8R4R6_XENTR</name>
<gene>
    <name evidence="22" type="primary">capn3</name>
</gene>
<evidence type="ECO:0000256" key="11">
    <source>
        <dbReference type="ARBA" id="ARBA00023242"/>
    </source>
</evidence>
<dbReference type="PROSITE" id="PS00018">
    <property type="entry name" value="EF_HAND_1"/>
    <property type="match status" value="1"/>
</dbReference>
<accession>A0A6I8R4R6</accession>
<dbReference type="InterPro" id="IPR022684">
    <property type="entry name" value="Calpain_cysteine_protease"/>
</dbReference>
<dbReference type="InterPro" id="IPR011992">
    <property type="entry name" value="EF-hand-dom_pair"/>
</dbReference>
<feature type="compositionally biased region" description="Basic and acidic residues" evidence="19">
    <location>
        <begin position="601"/>
        <end position="614"/>
    </location>
</feature>
<feature type="domain" description="EF-hand" evidence="21">
    <location>
        <begin position="761"/>
        <end position="796"/>
    </location>
</feature>
<dbReference type="CDD" id="cd00214">
    <property type="entry name" value="Calpain_III"/>
    <property type="match status" value="1"/>
</dbReference>
<dbReference type="Ensembl" id="ENSXETT00000071121">
    <property type="protein sequence ID" value="ENSXETP00000080717"/>
    <property type="gene ID" value="ENSXETG00000012304"/>
</dbReference>
<dbReference type="PANTHER" id="PTHR10183">
    <property type="entry name" value="CALPAIN"/>
    <property type="match status" value="1"/>
</dbReference>
<comment type="function">
    <text evidence="18">Calcium-regulated non-lysosomal thiol-protease.</text>
</comment>
<keyword evidence="9 17" id="KW-0788">Thiol protease</keyword>
<evidence type="ECO:0000256" key="5">
    <source>
        <dbReference type="ARBA" id="ARBA00022670"/>
    </source>
</evidence>
<evidence type="ECO:0000256" key="18">
    <source>
        <dbReference type="RuleBase" id="RU367132"/>
    </source>
</evidence>
<evidence type="ECO:0000256" key="13">
    <source>
        <dbReference type="ARBA" id="ARBA00023801"/>
    </source>
</evidence>
<dbReference type="GO" id="GO:0005737">
    <property type="term" value="C:cytoplasm"/>
    <property type="evidence" value="ECO:0007669"/>
    <property type="project" value="UniProtKB-SubCell"/>
</dbReference>
<dbReference type="InterPro" id="IPR033883">
    <property type="entry name" value="C2_III"/>
</dbReference>
<evidence type="ECO:0000256" key="17">
    <source>
        <dbReference type="PROSITE-ProRule" id="PRU00239"/>
    </source>
</evidence>
<keyword evidence="7" id="KW-0677">Repeat</keyword>
<evidence type="ECO:0000256" key="8">
    <source>
        <dbReference type="ARBA" id="ARBA00022801"/>
    </source>
</evidence>
<dbReference type="GO" id="GO:0005730">
    <property type="term" value="C:nucleolus"/>
    <property type="evidence" value="ECO:0007669"/>
    <property type="project" value="UniProtKB-SubCell"/>
</dbReference>